<gene>
    <name evidence="4" type="ORF">CJ673_04815</name>
</gene>
<dbReference type="SUPFAM" id="SSF53271">
    <property type="entry name" value="PRTase-like"/>
    <property type="match status" value="1"/>
</dbReference>
<dbReference type="CDD" id="cd06223">
    <property type="entry name" value="PRTases_typeI"/>
    <property type="match status" value="1"/>
</dbReference>
<feature type="domain" description="Phosphoribosyltransferase" evidence="3">
    <location>
        <begin position="23"/>
        <end position="148"/>
    </location>
</feature>
<dbReference type="Pfam" id="PF00156">
    <property type="entry name" value="Pribosyltran"/>
    <property type="match status" value="1"/>
</dbReference>
<evidence type="ECO:0000313" key="5">
    <source>
        <dbReference type="Proteomes" id="UP000238281"/>
    </source>
</evidence>
<reference evidence="4 5" key="1">
    <citation type="submission" date="2017-09" db="EMBL/GenBank/DDBJ databases">
        <title>Reassesment of A. cryaerophilus.</title>
        <authorList>
            <person name="Perez-Cataluna A."/>
            <person name="Collado L."/>
            <person name="Salgado O."/>
            <person name="Lefinanco V."/>
            <person name="Figueras M.J."/>
        </authorList>
    </citation>
    <scope>NUCLEOTIDE SEQUENCE [LARGE SCALE GENOMIC DNA]</scope>
    <source>
        <strain evidence="4 5">LMG 10210</strain>
    </source>
</reference>
<protein>
    <submittedName>
        <fullName evidence="4">Nicotinate phosphoribosyltransferase</fullName>
    </submittedName>
</protein>
<keyword evidence="1 4" id="KW-0328">Glycosyltransferase</keyword>
<sequence>MNKLYYSYEMCKEDTQKLVDISKSFKADAFLSIARGGLTLSHLMSQAMNQRDVFTINSISYDRKNQKDSIEIFNIPDLKSYKKVLIIDDIVDSGKTMIEIFKILNEKFPNTEFKLATLFYKKTALIKPDFYIKQTDIWIEFFWEVDVQIKEDINEEVKI</sequence>
<evidence type="ECO:0000313" key="4">
    <source>
        <dbReference type="EMBL" id="PRM94885.1"/>
    </source>
</evidence>
<evidence type="ECO:0000256" key="1">
    <source>
        <dbReference type="ARBA" id="ARBA00022676"/>
    </source>
</evidence>
<proteinExistence type="predicted"/>
<accession>A0A2S9T7R4</accession>
<dbReference type="Proteomes" id="UP000238281">
    <property type="component" value="Unassembled WGS sequence"/>
</dbReference>
<dbReference type="STRING" id="28198.GCA_001572855_01517"/>
<evidence type="ECO:0000256" key="2">
    <source>
        <dbReference type="ARBA" id="ARBA00022679"/>
    </source>
</evidence>
<dbReference type="AlphaFoldDB" id="A0A2S9T7R4"/>
<organism evidence="4 5">
    <name type="scientific">Aliarcobacter cryaerophilus</name>
    <dbReference type="NCBI Taxonomy" id="28198"/>
    <lineage>
        <taxon>Bacteria</taxon>
        <taxon>Pseudomonadati</taxon>
        <taxon>Campylobacterota</taxon>
        <taxon>Epsilonproteobacteria</taxon>
        <taxon>Campylobacterales</taxon>
        <taxon>Arcobacteraceae</taxon>
        <taxon>Aliarcobacter</taxon>
    </lineage>
</organism>
<evidence type="ECO:0000259" key="3">
    <source>
        <dbReference type="Pfam" id="PF00156"/>
    </source>
</evidence>
<dbReference type="EMBL" id="NXGE01000002">
    <property type="protein sequence ID" value="PRM94885.1"/>
    <property type="molecule type" value="Genomic_DNA"/>
</dbReference>
<name>A0A2S9T7R4_9BACT</name>
<dbReference type="Gene3D" id="3.40.50.2020">
    <property type="match status" value="1"/>
</dbReference>
<comment type="caution">
    <text evidence="4">The sequence shown here is derived from an EMBL/GenBank/DDBJ whole genome shotgun (WGS) entry which is preliminary data.</text>
</comment>
<dbReference type="PANTHER" id="PTHR43363:SF1">
    <property type="entry name" value="HYPOXANTHINE-GUANINE PHOSPHORIBOSYLTRANSFERASE"/>
    <property type="match status" value="1"/>
</dbReference>
<dbReference type="InterPro" id="IPR000836">
    <property type="entry name" value="PRTase_dom"/>
</dbReference>
<keyword evidence="2 4" id="KW-0808">Transferase</keyword>
<dbReference type="InterPro" id="IPR029057">
    <property type="entry name" value="PRTase-like"/>
</dbReference>
<dbReference type="GO" id="GO:0016757">
    <property type="term" value="F:glycosyltransferase activity"/>
    <property type="evidence" value="ECO:0007669"/>
    <property type="project" value="UniProtKB-KW"/>
</dbReference>
<dbReference type="PANTHER" id="PTHR43363">
    <property type="entry name" value="HYPOXANTHINE PHOSPHORIBOSYLTRANSFERASE"/>
    <property type="match status" value="1"/>
</dbReference>